<keyword evidence="4 10" id="KW-0288">FMN</keyword>
<feature type="transmembrane region" description="Helical" evidence="10">
    <location>
        <begin position="94"/>
        <end position="112"/>
    </location>
</feature>
<keyword evidence="3 10" id="KW-0285">Flavoprotein</keyword>
<dbReference type="AlphaFoldDB" id="A0A376DET2"/>
<evidence type="ECO:0000256" key="3">
    <source>
        <dbReference type="ARBA" id="ARBA00022630"/>
    </source>
</evidence>
<comment type="subunit">
    <text evidence="10">The complex is composed of six subunits: RnfA, RnfB, RnfC, RnfD, RnfE and RnfG.</text>
</comment>
<dbReference type="EC" id="7.-.-.-" evidence="10"/>
<evidence type="ECO:0000256" key="4">
    <source>
        <dbReference type="ARBA" id="ARBA00022643"/>
    </source>
</evidence>
<evidence type="ECO:0000313" key="14">
    <source>
        <dbReference type="Proteomes" id="UP000255248"/>
    </source>
</evidence>
<dbReference type="InterPro" id="IPR011303">
    <property type="entry name" value="RnfD_bac"/>
</dbReference>
<feature type="transmembrane region" description="Helical" evidence="10">
    <location>
        <begin position="264"/>
        <end position="282"/>
    </location>
</feature>
<protein>
    <recommendedName>
        <fullName evidence="10">Ion-translocating oxidoreductase complex subunit D</fullName>
        <ecNumber evidence="10">7.-.-.-</ecNumber>
    </recommendedName>
    <alternativeName>
        <fullName evidence="10">Rnf electron transport complex subunit D</fullName>
    </alternativeName>
</protein>
<keyword evidence="13" id="KW-1185">Reference proteome</keyword>
<evidence type="ECO:0000256" key="1">
    <source>
        <dbReference type="ARBA" id="ARBA00022448"/>
    </source>
</evidence>
<evidence type="ECO:0000256" key="2">
    <source>
        <dbReference type="ARBA" id="ARBA00022553"/>
    </source>
</evidence>
<keyword evidence="9 10" id="KW-0472">Membrane</keyword>
<keyword evidence="8 10" id="KW-1133">Transmembrane helix</keyword>
<feature type="transmembrane region" description="Helical" evidence="10">
    <location>
        <begin position="214"/>
        <end position="234"/>
    </location>
</feature>
<reference evidence="11 13" key="1">
    <citation type="submission" date="2016-06" db="EMBL/GenBank/DDBJ databases">
        <title>Complete genome sequence of Edwardsiella hoshinae ATCC 35051.</title>
        <authorList>
            <person name="Reichley S.R."/>
            <person name="Waldbieser G.C."/>
            <person name="Lawrence M.L."/>
            <person name="Griffin M.J."/>
        </authorList>
    </citation>
    <scope>NUCLEOTIDE SEQUENCE [LARGE SCALE GENOMIC DNA]</scope>
    <source>
        <strain evidence="11 13">ATCC 35051</strain>
    </source>
</reference>
<feature type="transmembrane region" description="Helical" evidence="10">
    <location>
        <begin position="124"/>
        <end position="142"/>
    </location>
</feature>
<evidence type="ECO:0000256" key="5">
    <source>
        <dbReference type="ARBA" id="ARBA00022692"/>
    </source>
</evidence>
<dbReference type="GO" id="GO:0055085">
    <property type="term" value="P:transmembrane transport"/>
    <property type="evidence" value="ECO:0007669"/>
    <property type="project" value="InterPro"/>
</dbReference>
<reference evidence="12 14" key="2">
    <citation type="submission" date="2018-06" db="EMBL/GenBank/DDBJ databases">
        <authorList>
            <consortium name="Pathogen Informatics"/>
            <person name="Doyle S."/>
        </authorList>
    </citation>
    <scope>NUCLEOTIDE SEQUENCE [LARGE SCALE GENOMIC DNA]</scope>
    <source>
        <strain evidence="12 14">NCTC12121</strain>
    </source>
</reference>
<comment type="subcellular location">
    <subcellularLocation>
        <location evidence="10">Cell inner membrane</location>
        <topology evidence="10">Multi-pass membrane protein</topology>
    </subcellularLocation>
</comment>
<dbReference type="GO" id="GO:0005886">
    <property type="term" value="C:plasma membrane"/>
    <property type="evidence" value="ECO:0007669"/>
    <property type="project" value="UniProtKB-SubCell"/>
</dbReference>
<keyword evidence="5 10" id="KW-0812">Transmembrane</keyword>
<keyword evidence="1 10" id="KW-0813">Transport</keyword>
<accession>A0A376DET2</accession>
<evidence type="ECO:0000256" key="7">
    <source>
        <dbReference type="ARBA" id="ARBA00022982"/>
    </source>
</evidence>
<dbReference type="EMBL" id="UFXZ01000001">
    <property type="protein sequence ID" value="STC88111.1"/>
    <property type="molecule type" value="Genomic_DNA"/>
</dbReference>
<dbReference type="STRING" id="93378.A9798_08110"/>
<name>A0A376DET2_9GAMM</name>
<dbReference type="PANTHER" id="PTHR30578">
    <property type="entry name" value="ELECTRON TRANSPORT COMPLEX PROTEIN RNFD"/>
    <property type="match status" value="1"/>
</dbReference>
<dbReference type="EMBL" id="CP016043">
    <property type="protein sequence ID" value="AOV96926.1"/>
    <property type="molecule type" value="Genomic_DNA"/>
</dbReference>
<dbReference type="GO" id="GO:0016491">
    <property type="term" value="F:oxidoreductase activity"/>
    <property type="evidence" value="ECO:0007669"/>
    <property type="project" value="UniProtKB-KW"/>
</dbReference>
<dbReference type="InterPro" id="IPR004338">
    <property type="entry name" value="NqrB/RnfD"/>
</dbReference>
<dbReference type="KEGG" id="eho:A9798_08110"/>
<keyword evidence="12" id="KW-0560">Oxidoreductase</keyword>
<dbReference type="Proteomes" id="UP000175893">
    <property type="component" value="Chromosome"/>
</dbReference>
<evidence type="ECO:0000256" key="8">
    <source>
        <dbReference type="ARBA" id="ARBA00022989"/>
    </source>
</evidence>
<dbReference type="RefSeq" id="WP_024522022.1">
    <property type="nucleotide sequence ID" value="NZ_CP016043.1"/>
</dbReference>
<keyword evidence="6 10" id="KW-1278">Translocase</keyword>
<dbReference type="PANTHER" id="PTHR30578:SF0">
    <property type="entry name" value="ION-TRANSLOCATING OXIDOREDUCTASE COMPLEX SUBUNIT D"/>
    <property type="match status" value="1"/>
</dbReference>
<dbReference type="Pfam" id="PF03116">
    <property type="entry name" value="NQR2_RnfD_RnfE"/>
    <property type="match status" value="1"/>
</dbReference>
<comment type="function">
    <text evidence="10">Part of a membrane-bound complex that couples electron transfer with translocation of ions across the membrane.</text>
</comment>
<keyword evidence="2 10" id="KW-0597">Phosphoprotein</keyword>
<evidence type="ECO:0000313" key="12">
    <source>
        <dbReference type="EMBL" id="STC88111.1"/>
    </source>
</evidence>
<dbReference type="NCBIfam" id="TIGR01946">
    <property type="entry name" value="rnfD"/>
    <property type="match status" value="1"/>
</dbReference>
<evidence type="ECO:0000256" key="6">
    <source>
        <dbReference type="ARBA" id="ARBA00022967"/>
    </source>
</evidence>
<comment type="similarity">
    <text evidence="10">Belongs to the NqrB/RnfD family.</text>
</comment>
<keyword evidence="7 10" id="KW-0249">Electron transport</keyword>
<keyword evidence="10" id="KW-1003">Cell membrane</keyword>
<dbReference type="NCBIfam" id="NF002011">
    <property type="entry name" value="PRK00816.1"/>
    <property type="match status" value="1"/>
</dbReference>
<evidence type="ECO:0000313" key="11">
    <source>
        <dbReference type="EMBL" id="AOV96926.1"/>
    </source>
</evidence>
<dbReference type="OrthoDB" id="9776359at2"/>
<evidence type="ECO:0000313" key="13">
    <source>
        <dbReference type="Proteomes" id="UP000175893"/>
    </source>
</evidence>
<proteinExistence type="inferred from homology"/>
<gene>
    <name evidence="12" type="primary">nqrB</name>
    <name evidence="10" type="synonym">rnfD</name>
    <name evidence="11" type="ORF">A9798_08110</name>
    <name evidence="12" type="ORF">NCTC12121_01674</name>
</gene>
<dbReference type="GO" id="GO:0022900">
    <property type="term" value="P:electron transport chain"/>
    <property type="evidence" value="ECO:0007669"/>
    <property type="project" value="UniProtKB-UniRule"/>
</dbReference>
<keyword evidence="10" id="KW-0997">Cell inner membrane</keyword>
<evidence type="ECO:0000256" key="10">
    <source>
        <dbReference type="HAMAP-Rule" id="MF_00462"/>
    </source>
</evidence>
<feature type="transmembrane region" description="Helical" evidence="10">
    <location>
        <begin position="44"/>
        <end position="62"/>
    </location>
</feature>
<comment type="cofactor">
    <cofactor evidence="10">
        <name>FMN</name>
        <dbReference type="ChEBI" id="CHEBI:58210"/>
    </cofactor>
</comment>
<evidence type="ECO:0000256" key="9">
    <source>
        <dbReference type="ARBA" id="ARBA00023136"/>
    </source>
</evidence>
<sequence length="345" mass="36984">MAFRIASSPFTHNRQNTARIMFWVVAAALPGIVAQIYFFGYGTLIQLTLAIITAWLCEALVLRLRRRPLATLGDNSALLTGLLLGISLPPLAPWWLAVLGSAFAIIIAKQLYGGLGQNPFNPAMVGYVMLLIAFPVPMTSWLPPQSLLVQPIDISHALTQIFTGHAADLHALFAVDGISSATPLDSVKTGLRSGLSMTAIFQQPIWQGELAGLGWQWVNAGFLLGGLVLLLRGIIHWQIPLGFLAAMALCAAIGHTLAPGSITPPLITLFSGATMLGAFFIATDPVTAATTPRGRLIFGLLCGLLVWLIRSYGGYPDGVAFAVLLANICVPLIDHYTQPRVYGHR</sequence>
<feature type="transmembrane region" description="Helical" evidence="10">
    <location>
        <begin position="20"/>
        <end position="38"/>
    </location>
</feature>
<dbReference type="HAMAP" id="MF_00462">
    <property type="entry name" value="RsxD_RnfD"/>
    <property type="match status" value="1"/>
</dbReference>
<organism evidence="12 14">
    <name type="scientific">Edwardsiella hoshinae</name>
    <dbReference type="NCBI Taxonomy" id="93378"/>
    <lineage>
        <taxon>Bacteria</taxon>
        <taxon>Pseudomonadati</taxon>
        <taxon>Pseudomonadota</taxon>
        <taxon>Gammaproteobacteria</taxon>
        <taxon>Enterobacterales</taxon>
        <taxon>Hafniaceae</taxon>
        <taxon>Edwardsiella</taxon>
    </lineage>
</organism>
<feature type="transmembrane region" description="Helical" evidence="10">
    <location>
        <begin position="241"/>
        <end position="258"/>
    </location>
</feature>
<feature type="modified residue" description="FMN phosphoryl threonine" evidence="10">
    <location>
        <position position="182"/>
    </location>
</feature>
<dbReference type="Proteomes" id="UP000255248">
    <property type="component" value="Unassembled WGS sequence"/>
</dbReference>
<feature type="transmembrane region" description="Helical" evidence="10">
    <location>
        <begin position="69"/>
        <end position="88"/>
    </location>
</feature>
<feature type="transmembrane region" description="Helical" evidence="10">
    <location>
        <begin position="294"/>
        <end position="313"/>
    </location>
</feature>